<evidence type="ECO:0000313" key="3">
    <source>
        <dbReference type="EMBL" id="PZN71510.1"/>
    </source>
</evidence>
<dbReference type="EMBL" id="QJPH01000519">
    <property type="protein sequence ID" value="PZN71510.1"/>
    <property type="molecule type" value="Genomic_DNA"/>
</dbReference>
<dbReference type="GO" id="GO:0016491">
    <property type="term" value="F:oxidoreductase activity"/>
    <property type="evidence" value="ECO:0007669"/>
    <property type="project" value="UniProtKB-KW"/>
</dbReference>
<keyword evidence="1" id="KW-0560">Oxidoreductase</keyword>
<dbReference type="Gene3D" id="3.40.50.720">
    <property type="entry name" value="NAD(P)-binding Rossmann-like Domain"/>
    <property type="match status" value="1"/>
</dbReference>
<dbReference type="AlphaFoldDB" id="A0A2W4S733"/>
<proteinExistence type="predicted"/>
<dbReference type="SUPFAM" id="SSF51735">
    <property type="entry name" value="NAD(P)-binding Rossmann-fold domains"/>
    <property type="match status" value="1"/>
</dbReference>
<dbReference type="CDD" id="cd01078">
    <property type="entry name" value="NAD_bind_H4MPT_DH"/>
    <property type="match status" value="1"/>
</dbReference>
<gene>
    <name evidence="3" type="ORF">DM484_26130</name>
</gene>
<reference evidence="3 4" key="1">
    <citation type="journal article" date="2018" name="Aquat. Microb. Ecol.">
        <title>Gammaproteobacterial methanotrophs dominate.</title>
        <authorList>
            <person name="Rissanen A.J."/>
            <person name="Saarenheimo J."/>
            <person name="Tiirola M."/>
            <person name="Peura S."/>
            <person name="Aalto S.L."/>
            <person name="Karvinen A."/>
            <person name="Nykanen H."/>
        </authorList>
    </citation>
    <scope>NUCLEOTIDE SEQUENCE [LARGE SCALE GENOMIC DNA]</scope>
    <source>
        <strain evidence="3">AMbin10</strain>
    </source>
</reference>
<dbReference type="InterPro" id="IPR046346">
    <property type="entry name" value="Aminoacid_DH-like_N_sf"/>
</dbReference>
<sequence>MDKVFILHMFTPEKNLSPFDVNMAVDAGWGSTTPYTRLEVDEIPALVQDAIFSRGPIGVRRTGIFIGGRDVKTALDMLSLAKKSMVPPFEVSVFADPSGAFTTAAAMVALVEYELIKYGLSLEGANVLCLGGTGPVGQIAAVLAAQSGAYVKIIGRQLEKAQAVAALCNAEYGGGKTKIEGDADANKQDLILKADVVFATAAAGVQVLSSELVAAAPKLKVAADVNAVPPSGIAGLDPFNKGTAIKGSNSGAVGLGALAIGNLKYKVQNKLLTLMRHQNRKNDKPVYLHFEHAFEAARSLIKKS</sequence>
<comment type="caution">
    <text evidence="3">The sequence shown here is derived from an EMBL/GenBank/DDBJ whole genome shotgun (WGS) entry which is preliminary data.</text>
</comment>
<dbReference type="InterPro" id="IPR015259">
    <property type="entry name" value="Methyl-teptahyd_DH_N"/>
</dbReference>
<evidence type="ECO:0000313" key="4">
    <source>
        <dbReference type="Proteomes" id="UP000249396"/>
    </source>
</evidence>
<dbReference type="InterPro" id="IPR036291">
    <property type="entry name" value="NAD(P)-bd_dom_sf"/>
</dbReference>
<feature type="domain" description="Methylene-tetrahydromethanopterin dehydrogenase N-terminal" evidence="2">
    <location>
        <begin position="18"/>
        <end position="98"/>
    </location>
</feature>
<name>A0A2W4S733_9GAMM</name>
<dbReference type="SUPFAM" id="SSF53223">
    <property type="entry name" value="Aminoacid dehydrogenase-like, N-terminal domain"/>
    <property type="match status" value="1"/>
</dbReference>
<dbReference type="InterPro" id="IPR037089">
    <property type="entry name" value="Methyl-teptahyd_DH_N_sf"/>
</dbReference>
<evidence type="ECO:0000259" key="2">
    <source>
        <dbReference type="Pfam" id="PF09176"/>
    </source>
</evidence>
<organism evidence="3 4">
    <name type="scientific">Candidatus Methylumidiphilus alinenensis</name>
    <dbReference type="NCBI Taxonomy" id="2202197"/>
    <lineage>
        <taxon>Bacteria</taxon>
        <taxon>Pseudomonadati</taxon>
        <taxon>Pseudomonadota</taxon>
        <taxon>Gammaproteobacteria</taxon>
        <taxon>Methylococcales</taxon>
        <taxon>Candidatus Methylumidiphilus</taxon>
    </lineage>
</organism>
<accession>A0A2W4S733</accession>
<dbReference type="Proteomes" id="UP000249396">
    <property type="component" value="Unassembled WGS sequence"/>
</dbReference>
<dbReference type="InterPro" id="IPR035015">
    <property type="entry name" value="NAD-bd_H4MPT_DH"/>
</dbReference>
<dbReference type="Pfam" id="PF09176">
    <property type="entry name" value="Mpt_N"/>
    <property type="match status" value="1"/>
</dbReference>
<dbReference type="Gene3D" id="3.40.50.10280">
    <property type="entry name" value="Methylene-tetrahydromethanopterin dehydrogenase, N-terminal domain"/>
    <property type="match status" value="1"/>
</dbReference>
<evidence type="ECO:0000256" key="1">
    <source>
        <dbReference type="ARBA" id="ARBA00023002"/>
    </source>
</evidence>
<protein>
    <submittedName>
        <fullName evidence="3">Methylenetetrahydromethanopterin dehydrogenase</fullName>
    </submittedName>
</protein>